<evidence type="ECO:0000256" key="2">
    <source>
        <dbReference type="ARBA" id="ARBA00022803"/>
    </source>
</evidence>
<dbReference type="Pfam" id="PF12895">
    <property type="entry name" value="ANAPC3"/>
    <property type="match status" value="1"/>
</dbReference>
<evidence type="ECO:0000256" key="3">
    <source>
        <dbReference type="PROSITE-ProRule" id="PRU00339"/>
    </source>
</evidence>
<protein>
    <recommendedName>
        <fullName evidence="7">Tetratricopeptide repeat protein</fullName>
    </recommendedName>
</protein>
<accession>A0A8S1XPK5</accession>
<proteinExistence type="predicted"/>
<reference evidence="5" key="1">
    <citation type="submission" date="2021-01" db="EMBL/GenBank/DDBJ databases">
        <authorList>
            <consortium name="Genoscope - CEA"/>
            <person name="William W."/>
        </authorList>
    </citation>
    <scope>NUCLEOTIDE SEQUENCE</scope>
</reference>
<dbReference type="PROSITE" id="PS50005">
    <property type="entry name" value="TPR"/>
    <property type="match status" value="2"/>
</dbReference>
<keyword evidence="2 3" id="KW-0802">TPR repeat</keyword>
<dbReference type="PANTHER" id="PTHR44943:SF4">
    <property type="entry name" value="TPR REPEAT-CONTAINING PROTEIN MJ0798"/>
    <property type="match status" value="1"/>
</dbReference>
<dbReference type="Pfam" id="PF13181">
    <property type="entry name" value="TPR_8"/>
    <property type="match status" value="1"/>
</dbReference>
<evidence type="ECO:0000256" key="1">
    <source>
        <dbReference type="ARBA" id="ARBA00022737"/>
    </source>
</evidence>
<organism evidence="5 6">
    <name type="scientific">Paramecium octaurelia</name>
    <dbReference type="NCBI Taxonomy" id="43137"/>
    <lineage>
        <taxon>Eukaryota</taxon>
        <taxon>Sar</taxon>
        <taxon>Alveolata</taxon>
        <taxon>Ciliophora</taxon>
        <taxon>Intramacronucleata</taxon>
        <taxon>Oligohymenophorea</taxon>
        <taxon>Peniculida</taxon>
        <taxon>Parameciidae</taxon>
        <taxon>Paramecium</taxon>
    </lineage>
</organism>
<keyword evidence="6" id="KW-1185">Reference proteome</keyword>
<evidence type="ECO:0000313" key="6">
    <source>
        <dbReference type="Proteomes" id="UP000683925"/>
    </source>
</evidence>
<dbReference type="AlphaFoldDB" id="A0A8S1XPK5"/>
<feature type="coiled-coil region" evidence="4">
    <location>
        <begin position="238"/>
        <end position="272"/>
    </location>
</feature>
<feature type="repeat" description="TPR" evidence="3">
    <location>
        <begin position="403"/>
        <end position="436"/>
    </location>
</feature>
<name>A0A8S1XPK5_PAROT</name>
<gene>
    <name evidence="5" type="ORF">POCTA_138.1.T1290017</name>
</gene>
<sequence>MLEQKCGCSPDHQENIIGICLSDKCVNNAIFCYLCLKQFHSEHQQQCQTFKILYNQLILEQNELQIYVNYVKEFKVIFDEIYKKQLEKNQENIEKLNSINLRMKDKSYYPTYSDIHFLKSNKASLQNFKQWISRLEWIEKQVYNQNDYNDHDQNDDKTETLKVDTEQDQTDNQTIDPQSVEIDLKKCEELIQLKEYSLAIQNMQKGIELNPQGAIQLIQQNINLINSQNLSQLEASNLRDIIHQAKKIIDENQSLEETNNLSDDKKQEKQNEIIEIEKTFKSYLVELNQIISDYQDGKYQKEIEQKIHQQLYYNQIYQGNISTDKTQISILFQEGDVLFTQQHYEEAIKIFNKIIDIDSKNSTAYRNKGIEAKILAQCLNLLERHEEAMEYSSLAIQIDPENFESYLIRGISQLKLNLYQEAIDSFQTVLNLDNNQHTAYALKGQALHHLKRFKEAITQFDLALFIYQDVSYLIKKADSLFELQEYQDAVTAYEDALLAGADDVHYIYEKLKSIQIN</sequence>
<dbReference type="EMBL" id="CAJJDP010000129">
    <property type="protein sequence ID" value="CAD8203043.1"/>
    <property type="molecule type" value="Genomic_DNA"/>
</dbReference>
<dbReference type="OMA" id="HEEAMEY"/>
<dbReference type="Proteomes" id="UP000683925">
    <property type="component" value="Unassembled WGS sequence"/>
</dbReference>
<evidence type="ECO:0008006" key="7">
    <source>
        <dbReference type="Google" id="ProtNLM"/>
    </source>
</evidence>
<comment type="caution">
    <text evidence="5">The sequence shown here is derived from an EMBL/GenBank/DDBJ whole genome shotgun (WGS) entry which is preliminary data.</text>
</comment>
<feature type="repeat" description="TPR" evidence="3">
    <location>
        <begin position="328"/>
        <end position="361"/>
    </location>
</feature>
<dbReference type="OrthoDB" id="320938at2759"/>
<dbReference type="SMART" id="SM00028">
    <property type="entry name" value="TPR"/>
    <property type="match status" value="5"/>
</dbReference>
<dbReference type="PANTHER" id="PTHR44943">
    <property type="entry name" value="CELLULOSE SYNTHASE OPERON PROTEIN C"/>
    <property type="match status" value="1"/>
</dbReference>
<dbReference type="InterPro" id="IPR019734">
    <property type="entry name" value="TPR_rpt"/>
</dbReference>
<keyword evidence="4" id="KW-0175">Coiled coil</keyword>
<evidence type="ECO:0000256" key="4">
    <source>
        <dbReference type="SAM" id="Coils"/>
    </source>
</evidence>
<dbReference type="InterPro" id="IPR051685">
    <property type="entry name" value="Ycf3/AcsC/BcsC/TPR_MFPF"/>
</dbReference>
<evidence type="ECO:0000313" key="5">
    <source>
        <dbReference type="EMBL" id="CAD8203043.1"/>
    </source>
</evidence>
<keyword evidence="1" id="KW-0677">Repeat</keyword>